<protein>
    <submittedName>
        <fullName evidence="1">Uncharacterized protein</fullName>
    </submittedName>
</protein>
<dbReference type="RefSeq" id="XP_053018614.1">
    <property type="nucleotide sequence ID" value="XM_053167393.1"/>
</dbReference>
<proteinExistence type="predicted"/>
<dbReference type="Proteomes" id="UP001164743">
    <property type="component" value="Chromosome 3A"/>
</dbReference>
<dbReference type="EMBL" id="CP110423">
    <property type="protein sequence ID" value="WAQ83059.1"/>
    <property type="molecule type" value="Genomic_DNA"/>
</dbReference>
<evidence type="ECO:0000313" key="1">
    <source>
        <dbReference type="EMBL" id="WAQ83059.1"/>
    </source>
</evidence>
<reference evidence="1" key="1">
    <citation type="submission" date="2022-10" db="EMBL/GenBank/DDBJ databases">
        <title>Puccinia triticina Genome sequencing and assembly.</title>
        <authorList>
            <person name="Li C."/>
        </authorList>
    </citation>
    <scope>NUCLEOTIDE SEQUENCE</scope>
    <source>
        <strain evidence="1">Pt15</strain>
    </source>
</reference>
<accession>A0ABY7CDC0</accession>
<organism evidence="1 2">
    <name type="scientific">Puccinia triticina</name>
    <dbReference type="NCBI Taxonomy" id="208348"/>
    <lineage>
        <taxon>Eukaryota</taxon>
        <taxon>Fungi</taxon>
        <taxon>Dikarya</taxon>
        <taxon>Basidiomycota</taxon>
        <taxon>Pucciniomycotina</taxon>
        <taxon>Pucciniomycetes</taxon>
        <taxon>Pucciniales</taxon>
        <taxon>Pucciniaceae</taxon>
        <taxon>Puccinia</taxon>
    </lineage>
</organism>
<gene>
    <name evidence="1" type="ORF">PtA15_3A426</name>
</gene>
<sequence length="102" mass="10898">MSILEPLAAILIPEIRDLIEATRAQTQVTLALQDECCVSNQAVVALQAKCCATNQAVVALQEESRATNQAKSPTPSSILAERWQITLASLLCKSPLAAHQAD</sequence>
<name>A0ABY7CDC0_9BASI</name>
<dbReference type="GeneID" id="77808288"/>
<keyword evidence="2" id="KW-1185">Reference proteome</keyword>
<evidence type="ECO:0000313" key="2">
    <source>
        <dbReference type="Proteomes" id="UP001164743"/>
    </source>
</evidence>